<keyword evidence="4" id="KW-0812">Transmembrane</keyword>
<dbReference type="EMBL" id="FN653024">
    <property type="protein sequence ID" value="CBY23765.1"/>
    <property type="molecule type" value="Genomic_DNA"/>
</dbReference>
<dbReference type="SUPFAM" id="SSF52540">
    <property type="entry name" value="P-loop containing nucleoside triphosphate hydrolases"/>
    <property type="match status" value="1"/>
</dbReference>
<protein>
    <submittedName>
        <fullName evidence="11">Uncharacterized protein</fullName>
    </submittedName>
</protein>
<evidence type="ECO:0000256" key="8">
    <source>
        <dbReference type="ARBA" id="ARBA00023136"/>
    </source>
</evidence>
<dbReference type="InterPro" id="IPR027417">
    <property type="entry name" value="P-loop_NTPase"/>
</dbReference>
<evidence type="ECO:0000256" key="10">
    <source>
        <dbReference type="SAM" id="SignalP"/>
    </source>
</evidence>
<gene>
    <name evidence="11" type="ORF">GSOID_T00001087001</name>
</gene>
<evidence type="ECO:0000256" key="1">
    <source>
        <dbReference type="ARBA" id="ARBA00004323"/>
    </source>
</evidence>
<keyword evidence="9" id="KW-0325">Glycoprotein</keyword>
<keyword evidence="5" id="KW-0735">Signal-anchor</keyword>
<keyword evidence="6" id="KW-1133">Transmembrane helix</keyword>
<name>E4X3X7_OIKDI</name>
<dbReference type="Proteomes" id="UP000001307">
    <property type="component" value="Unassembled WGS sequence"/>
</dbReference>
<sequence length="410" mass="48447">MMKKIKLLTRRNFYILFLLCVVFVAVAQRRSEVIVEFQENVQVRENRKATGKVNRIRDCEEEKRNVIFVKTHKTASSSVQNILLRLKKYKFSIYEIKFSYTVNHGLNLAMPRHNGARFFNPEPFRPDMVRPFYEEDEKSNVIANHLVASPELFQFIPDAFTFTILRTIPSLYESTFEYFKTSTKAFKSSKNIDEFYSSPEDFYSPGSHYNEYTKNHMAHDLGFDADSDDPKYFQKSIAIMEDRFDVVLISDYFLESMILLQEKLCLTLDEIVTLVVNAREKKLDLSESTTDNMKKWNSFDLYLFNHFNTTFWFELRKVPDLQKRKEILKKRTKALEEYCIAEERVCGYFDSSCGWQKSGANIKGFSLTEAGKKSPLCIDLTMPERPFLEKIAKLQWPFWKAFYWPSFLEF</sequence>
<dbReference type="GO" id="GO:0001733">
    <property type="term" value="F:galactosylceramide sulfotransferase activity"/>
    <property type="evidence" value="ECO:0007669"/>
    <property type="project" value="InterPro"/>
</dbReference>
<dbReference type="GO" id="GO:0009101">
    <property type="term" value="P:glycoprotein biosynthetic process"/>
    <property type="evidence" value="ECO:0007669"/>
    <property type="project" value="TreeGrafter"/>
</dbReference>
<evidence type="ECO:0000256" key="2">
    <source>
        <dbReference type="ARBA" id="ARBA00008124"/>
    </source>
</evidence>
<evidence type="ECO:0000256" key="6">
    <source>
        <dbReference type="ARBA" id="ARBA00022989"/>
    </source>
</evidence>
<evidence type="ECO:0000256" key="9">
    <source>
        <dbReference type="ARBA" id="ARBA00023180"/>
    </source>
</evidence>
<reference evidence="11" key="1">
    <citation type="journal article" date="2010" name="Science">
        <title>Plasticity of animal genome architecture unmasked by rapid evolution of a pelagic tunicate.</title>
        <authorList>
            <person name="Denoeud F."/>
            <person name="Henriet S."/>
            <person name="Mungpakdee S."/>
            <person name="Aury J.M."/>
            <person name="Da Silva C."/>
            <person name="Brinkmann H."/>
            <person name="Mikhaleva J."/>
            <person name="Olsen L.C."/>
            <person name="Jubin C."/>
            <person name="Canestro C."/>
            <person name="Bouquet J.M."/>
            <person name="Danks G."/>
            <person name="Poulain J."/>
            <person name="Campsteijn C."/>
            <person name="Adamski M."/>
            <person name="Cross I."/>
            <person name="Yadetie F."/>
            <person name="Muffato M."/>
            <person name="Louis A."/>
            <person name="Butcher S."/>
            <person name="Tsagkogeorga G."/>
            <person name="Konrad A."/>
            <person name="Singh S."/>
            <person name="Jensen M.F."/>
            <person name="Cong E.H."/>
            <person name="Eikeseth-Otteraa H."/>
            <person name="Noel B."/>
            <person name="Anthouard V."/>
            <person name="Porcel B.M."/>
            <person name="Kachouri-Lafond R."/>
            <person name="Nishino A."/>
            <person name="Ugolini M."/>
            <person name="Chourrout P."/>
            <person name="Nishida H."/>
            <person name="Aasland R."/>
            <person name="Huzurbazar S."/>
            <person name="Westhof E."/>
            <person name="Delsuc F."/>
            <person name="Lehrach H."/>
            <person name="Reinhardt R."/>
            <person name="Weissenbach J."/>
            <person name="Roy S.W."/>
            <person name="Artiguenave F."/>
            <person name="Postlethwait J.H."/>
            <person name="Manak J.R."/>
            <person name="Thompson E.M."/>
            <person name="Jaillon O."/>
            <person name="Du Pasquier L."/>
            <person name="Boudinot P."/>
            <person name="Liberles D.A."/>
            <person name="Volff J.N."/>
            <person name="Philippe H."/>
            <person name="Lenhard B."/>
            <person name="Roest Crollius H."/>
            <person name="Wincker P."/>
            <person name="Chourrout D."/>
        </authorList>
    </citation>
    <scope>NUCLEOTIDE SEQUENCE [LARGE SCALE GENOMIC DNA]</scope>
</reference>
<organism evidence="11">
    <name type="scientific">Oikopleura dioica</name>
    <name type="common">Tunicate</name>
    <dbReference type="NCBI Taxonomy" id="34765"/>
    <lineage>
        <taxon>Eukaryota</taxon>
        <taxon>Metazoa</taxon>
        <taxon>Chordata</taxon>
        <taxon>Tunicata</taxon>
        <taxon>Appendicularia</taxon>
        <taxon>Copelata</taxon>
        <taxon>Oikopleuridae</taxon>
        <taxon>Oikopleura</taxon>
    </lineage>
</organism>
<dbReference type="GO" id="GO:0000139">
    <property type="term" value="C:Golgi membrane"/>
    <property type="evidence" value="ECO:0007669"/>
    <property type="project" value="UniProtKB-SubCell"/>
</dbReference>
<feature type="chain" id="PRO_5003192597" evidence="10">
    <location>
        <begin position="28"/>
        <end position="410"/>
    </location>
</feature>
<dbReference type="OrthoDB" id="514299at2759"/>
<dbReference type="PANTHER" id="PTHR14647">
    <property type="entry name" value="GALACTOSE-3-O-SULFOTRANSFERASE"/>
    <property type="match status" value="1"/>
</dbReference>
<dbReference type="GO" id="GO:0009247">
    <property type="term" value="P:glycolipid biosynthetic process"/>
    <property type="evidence" value="ECO:0007669"/>
    <property type="project" value="InterPro"/>
</dbReference>
<evidence type="ECO:0000256" key="5">
    <source>
        <dbReference type="ARBA" id="ARBA00022968"/>
    </source>
</evidence>
<dbReference type="Gene3D" id="3.40.50.300">
    <property type="entry name" value="P-loop containing nucleotide triphosphate hydrolases"/>
    <property type="match status" value="1"/>
</dbReference>
<keyword evidence="7" id="KW-0333">Golgi apparatus</keyword>
<dbReference type="InParanoid" id="E4X3X7"/>
<evidence type="ECO:0000256" key="7">
    <source>
        <dbReference type="ARBA" id="ARBA00023034"/>
    </source>
</evidence>
<evidence type="ECO:0000256" key="4">
    <source>
        <dbReference type="ARBA" id="ARBA00022692"/>
    </source>
</evidence>
<comment type="subcellular location">
    <subcellularLocation>
        <location evidence="1">Golgi apparatus membrane</location>
        <topology evidence="1">Single-pass type II membrane protein</topology>
    </subcellularLocation>
</comment>
<keyword evidence="10" id="KW-0732">Signal</keyword>
<keyword evidence="3" id="KW-0808">Transferase</keyword>
<accession>E4X3X7</accession>
<comment type="similarity">
    <text evidence="2">Belongs to the galactose-3-O-sulfotransferase family.</text>
</comment>
<keyword evidence="12" id="KW-1185">Reference proteome</keyword>
<dbReference type="InterPro" id="IPR009729">
    <property type="entry name" value="Gal-3-0_sulfotransfrase"/>
</dbReference>
<evidence type="ECO:0000313" key="11">
    <source>
        <dbReference type="EMBL" id="CBY23765.1"/>
    </source>
</evidence>
<evidence type="ECO:0000256" key="3">
    <source>
        <dbReference type="ARBA" id="ARBA00022679"/>
    </source>
</evidence>
<dbReference type="PANTHER" id="PTHR14647:SF55">
    <property type="entry name" value="GALACTOSE-3-O-SULFOTRANSFERASE 2"/>
    <property type="match status" value="1"/>
</dbReference>
<dbReference type="Pfam" id="PF06990">
    <property type="entry name" value="Gal-3-0_sulfotr"/>
    <property type="match status" value="1"/>
</dbReference>
<keyword evidence="8" id="KW-0472">Membrane</keyword>
<dbReference type="AlphaFoldDB" id="E4X3X7"/>
<evidence type="ECO:0000313" key="12">
    <source>
        <dbReference type="Proteomes" id="UP000001307"/>
    </source>
</evidence>
<proteinExistence type="inferred from homology"/>
<feature type="signal peptide" evidence="10">
    <location>
        <begin position="1"/>
        <end position="27"/>
    </location>
</feature>